<evidence type="ECO:0008006" key="3">
    <source>
        <dbReference type="Google" id="ProtNLM"/>
    </source>
</evidence>
<evidence type="ECO:0000313" key="1">
    <source>
        <dbReference type="EMBL" id="EXM38946.1"/>
    </source>
</evidence>
<organism evidence="1 2">
    <name type="scientific">Ruminococcus albus SY3</name>
    <dbReference type="NCBI Taxonomy" id="1341156"/>
    <lineage>
        <taxon>Bacteria</taxon>
        <taxon>Bacillati</taxon>
        <taxon>Bacillota</taxon>
        <taxon>Clostridia</taxon>
        <taxon>Eubacteriales</taxon>
        <taxon>Oscillospiraceae</taxon>
        <taxon>Ruminococcus</taxon>
    </lineage>
</organism>
<evidence type="ECO:0000313" key="2">
    <source>
        <dbReference type="Proteomes" id="UP000021369"/>
    </source>
</evidence>
<comment type="caution">
    <text evidence="1">The sequence shown here is derived from an EMBL/GenBank/DDBJ whole genome shotgun (WGS) entry which is preliminary data.</text>
</comment>
<dbReference type="RefSeq" id="WP_037288304.1">
    <property type="nucleotide sequence ID" value="NZ_JEOB01000003.1"/>
</dbReference>
<keyword evidence="2" id="KW-1185">Reference proteome</keyword>
<reference evidence="1 2" key="1">
    <citation type="submission" date="2013-06" db="EMBL/GenBank/DDBJ databases">
        <title>Rumen cellulosomics: divergent fiber-degrading strategies revealed by comparative genome-wide analysis of six Ruminococcal strains.</title>
        <authorList>
            <person name="Dassa B."/>
            <person name="Borovok I."/>
            <person name="Lamed R."/>
            <person name="Flint H."/>
            <person name="Yeoman C.J."/>
            <person name="White B."/>
            <person name="Bayer E.A."/>
        </authorList>
    </citation>
    <scope>NUCLEOTIDE SEQUENCE [LARGE SCALE GENOMIC DNA]</scope>
    <source>
        <strain evidence="1 2">SY3</strain>
    </source>
</reference>
<name>A0A011VUL3_RUMAL</name>
<dbReference type="AlphaFoldDB" id="A0A011VUL3"/>
<accession>A0A011VUL3</accession>
<proteinExistence type="predicted"/>
<protein>
    <recommendedName>
        <fullName evidence="3">Shikimate kinase</fullName>
    </recommendedName>
</protein>
<dbReference type="Proteomes" id="UP000021369">
    <property type="component" value="Unassembled WGS sequence"/>
</dbReference>
<dbReference type="PATRIC" id="fig|1341156.4.peg.2251"/>
<sequence length="264" mass="30303">MNRLIITEGLPCSGKSTTSKYIADKLNAIFVDEGTGSHPADYEFHSFVSNTELNTFSEEEQGLIKEKSVSQGDGHIVSLSGFEGELFDKLLRYKIYDFLPWETEMPLMLDKWREFVKTVKPDERYVFNCVLLQNPMCETMIRFGFDTDRSAAYIRSICDIISPLEPFVVYLHSGDIRSAIEKALPERGTEWLNSVIDYHCNGAYGKANNIIGFEGYIKALEERQRREVEILRTLNIPYIILSDPQTDWQKAYSQIEQCLEKPAP</sequence>
<dbReference type="EMBL" id="JEOB01000003">
    <property type="protein sequence ID" value="EXM38946.1"/>
    <property type="molecule type" value="Genomic_DNA"/>
</dbReference>
<dbReference type="SUPFAM" id="SSF52540">
    <property type="entry name" value="P-loop containing nucleoside triphosphate hydrolases"/>
    <property type="match status" value="1"/>
</dbReference>
<gene>
    <name evidence="1" type="ORF">RASY3_11550</name>
</gene>
<dbReference type="OrthoDB" id="8211253at2"/>
<dbReference type="InterPro" id="IPR027417">
    <property type="entry name" value="P-loop_NTPase"/>
</dbReference>
<dbReference type="Gene3D" id="3.40.50.300">
    <property type="entry name" value="P-loop containing nucleotide triphosphate hydrolases"/>
    <property type="match status" value="1"/>
</dbReference>